<feature type="transmembrane region" description="Helical" evidence="1">
    <location>
        <begin position="230"/>
        <end position="249"/>
    </location>
</feature>
<protein>
    <submittedName>
        <fullName evidence="2">Uncharacterized protein</fullName>
    </submittedName>
</protein>
<proteinExistence type="predicted"/>
<keyword evidence="1" id="KW-0812">Transmembrane</keyword>
<keyword evidence="1" id="KW-0472">Membrane</keyword>
<keyword evidence="3" id="KW-1185">Reference proteome</keyword>
<evidence type="ECO:0000313" key="3">
    <source>
        <dbReference type="Proteomes" id="UP001189429"/>
    </source>
</evidence>
<sequence length="370" mass="41527">MRLPSVSRTAAVLAPLDSHSLELVGDGGFDDVPIFAFVRSFPKPSFVVSSFLMMNFDANLLCLGASIYLRMVVIFLMPLGSPVVCAFLAMVSFVGTVTGSYLRMVRFMSADGSLYLLLFLRRRRSMRVVVIIHLMIEDIEARFFLKPSRVVSSLLMMNFVASLMHLVSSVVRAFLVMLRFVGLVESTFLMTGRPKSEAESIDLRMMGIAVGFSLLLNFDESRFLKMDLVLGLKCLVVGIYLGMLVFFPLPHASSVGCPCLAMLSSVGLVASSYLKRHERASMTTFWHWCLSVRSLETSTWSNVVGRAALGPPGLPVDRGEDRRLVVWDPQYAYQSWASQRYRLRGGRRLLQEIFDEWAVEVTMARQRMVP</sequence>
<name>A0ABN9S238_9DINO</name>
<accession>A0ABN9S238</accession>
<evidence type="ECO:0000256" key="1">
    <source>
        <dbReference type="SAM" id="Phobius"/>
    </source>
</evidence>
<dbReference type="EMBL" id="CAUYUJ010009091">
    <property type="protein sequence ID" value="CAK0825815.1"/>
    <property type="molecule type" value="Genomic_DNA"/>
</dbReference>
<feature type="transmembrane region" description="Helical" evidence="1">
    <location>
        <begin position="255"/>
        <end position="274"/>
    </location>
</feature>
<feature type="transmembrane region" description="Helical" evidence="1">
    <location>
        <begin position="154"/>
        <end position="181"/>
    </location>
</feature>
<comment type="caution">
    <text evidence="2">The sequence shown here is derived from an EMBL/GenBank/DDBJ whole genome shotgun (WGS) entry which is preliminary data.</text>
</comment>
<evidence type="ECO:0000313" key="2">
    <source>
        <dbReference type="EMBL" id="CAK0825815.1"/>
    </source>
</evidence>
<feature type="transmembrane region" description="Helical" evidence="1">
    <location>
        <begin position="101"/>
        <end position="120"/>
    </location>
</feature>
<keyword evidence="1" id="KW-1133">Transmembrane helix</keyword>
<dbReference type="Proteomes" id="UP001189429">
    <property type="component" value="Unassembled WGS sequence"/>
</dbReference>
<reference evidence="2" key="1">
    <citation type="submission" date="2023-10" db="EMBL/GenBank/DDBJ databases">
        <authorList>
            <person name="Chen Y."/>
            <person name="Shah S."/>
            <person name="Dougan E. K."/>
            <person name="Thang M."/>
            <person name="Chan C."/>
        </authorList>
    </citation>
    <scope>NUCLEOTIDE SEQUENCE [LARGE SCALE GENOMIC DNA]</scope>
</reference>
<feature type="transmembrane region" description="Helical" evidence="1">
    <location>
        <begin position="72"/>
        <end position="95"/>
    </location>
</feature>
<organism evidence="2 3">
    <name type="scientific">Prorocentrum cordatum</name>
    <dbReference type="NCBI Taxonomy" id="2364126"/>
    <lineage>
        <taxon>Eukaryota</taxon>
        <taxon>Sar</taxon>
        <taxon>Alveolata</taxon>
        <taxon>Dinophyceae</taxon>
        <taxon>Prorocentrales</taxon>
        <taxon>Prorocentraceae</taxon>
        <taxon>Prorocentrum</taxon>
    </lineage>
</organism>
<feature type="transmembrane region" description="Helical" evidence="1">
    <location>
        <begin position="201"/>
        <end position="218"/>
    </location>
</feature>
<gene>
    <name evidence="2" type="ORF">PCOR1329_LOCUS25844</name>
</gene>